<sequence>MILRPPRLDELPYLSDLCLRSKAVWDYDEAMLDAFKDELTLTEDDLESDVIIVAEDLRGVAGVAQLSFDETGSSYLDKLFVEPVRLGEGTGKMLYVWACRYAQGSGAKEMVIEADPDAAPFYVHMGAEPTGEAESGSIPGRLLPRLVHKL</sequence>
<dbReference type="AlphaFoldDB" id="A0A160U171"/>
<accession>A0A160U171</accession>
<dbReference type="EMBL" id="CZQD01000022">
    <property type="protein sequence ID" value="CUS56384.1"/>
    <property type="molecule type" value="Genomic_DNA"/>
</dbReference>
<keyword evidence="2" id="KW-0808">Transferase</keyword>
<dbReference type="InterPro" id="IPR000182">
    <property type="entry name" value="GNAT_dom"/>
</dbReference>
<feature type="domain" description="N-acetyltransferase" evidence="1">
    <location>
        <begin position="1"/>
        <end position="150"/>
    </location>
</feature>
<dbReference type="GO" id="GO:0016747">
    <property type="term" value="F:acyltransferase activity, transferring groups other than amino-acyl groups"/>
    <property type="evidence" value="ECO:0007669"/>
    <property type="project" value="InterPro"/>
</dbReference>
<organism evidence="2">
    <name type="scientific">hydrothermal vent metagenome</name>
    <dbReference type="NCBI Taxonomy" id="652676"/>
    <lineage>
        <taxon>unclassified sequences</taxon>
        <taxon>metagenomes</taxon>
        <taxon>ecological metagenomes</taxon>
    </lineage>
</organism>
<dbReference type="PROSITE" id="PS51186">
    <property type="entry name" value="GNAT"/>
    <property type="match status" value="1"/>
</dbReference>
<evidence type="ECO:0000313" key="2">
    <source>
        <dbReference type="EMBL" id="CUS56384.1"/>
    </source>
</evidence>
<protein>
    <submittedName>
        <fullName evidence="2">Putative acetyltransferase</fullName>
    </submittedName>
</protein>
<dbReference type="Pfam" id="PF00583">
    <property type="entry name" value="Acetyltransf_1"/>
    <property type="match status" value="1"/>
</dbReference>
<dbReference type="Gene3D" id="3.40.630.30">
    <property type="match status" value="1"/>
</dbReference>
<dbReference type="InterPro" id="IPR016181">
    <property type="entry name" value="Acyl_CoA_acyltransferase"/>
</dbReference>
<evidence type="ECO:0000259" key="1">
    <source>
        <dbReference type="PROSITE" id="PS51186"/>
    </source>
</evidence>
<proteinExistence type="predicted"/>
<dbReference type="SUPFAM" id="SSF55729">
    <property type="entry name" value="Acyl-CoA N-acyltransferases (Nat)"/>
    <property type="match status" value="1"/>
</dbReference>
<name>A0A160U171_9ZZZZ</name>
<reference evidence="2" key="1">
    <citation type="submission" date="2015-10" db="EMBL/GenBank/DDBJ databases">
        <authorList>
            <person name="Gilbert D.G."/>
        </authorList>
    </citation>
    <scope>NUCLEOTIDE SEQUENCE</scope>
</reference>
<gene>
    <name evidence="2" type="ORF">MGWOODY_Hyp379</name>
</gene>